<evidence type="ECO:0000313" key="3">
    <source>
        <dbReference type="Proteomes" id="UP001185254"/>
    </source>
</evidence>
<dbReference type="SUPFAM" id="SSF51395">
    <property type="entry name" value="FMN-linked oxidoreductases"/>
    <property type="match status" value="1"/>
</dbReference>
<dbReference type="PANTHER" id="PTHR22893:SF98">
    <property type="entry name" value="OXIDOREDUCTASE"/>
    <property type="match status" value="1"/>
</dbReference>
<dbReference type="RefSeq" id="WP_310066578.1">
    <property type="nucleotide sequence ID" value="NZ_JAVDQN010000002.1"/>
</dbReference>
<evidence type="ECO:0000259" key="1">
    <source>
        <dbReference type="Pfam" id="PF00724"/>
    </source>
</evidence>
<dbReference type="InterPro" id="IPR001155">
    <property type="entry name" value="OxRdtase_FMN_N"/>
</dbReference>
<reference evidence="2 3" key="1">
    <citation type="submission" date="2023-07" db="EMBL/GenBank/DDBJ databases">
        <title>Sorghum-associated microbial communities from plants grown in Nebraska, USA.</title>
        <authorList>
            <person name="Schachtman D."/>
        </authorList>
    </citation>
    <scope>NUCLEOTIDE SEQUENCE [LARGE SCALE GENOMIC DNA]</scope>
    <source>
        <strain evidence="2 3">DS1039</strain>
    </source>
</reference>
<sequence>MPDLFDPLVIGDLELKNRIVMSALTRQRASEARVPNALMADYYAQRAGAGLILTEATSVMPMGVGYHRTPGIWSREQIEGWKLVTQAVHDAGGKIFVQLWHVGRISDPIFLDGALPVAPSPITPAGHVSQLRPERPYVTPRALTTTEIQEVVQAFRDGAQNAQDAGFDGVEIHAANGYLIDQFLQDSTNTRDDEYGGSIANRARLLLEIVDACILVWGASRIGVHLAPRGDVSDMGDSNPAATFSHVAQELGKRKIGFICSRDPFDDQYLGATLKREFGGVFIANQGFDKANAERVIADGAADAVAFGVQFLANPDLPKRLAANGPYNAPDPETFFTCGAEGYTDYPALV</sequence>
<dbReference type="GO" id="GO:0016491">
    <property type="term" value="F:oxidoreductase activity"/>
    <property type="evidence" value="ECO:0007669"/>
    <property type="project" value="UniProtKB-KW"/>
</dbReference>
<proteinExistence type="predicted"/>
<name>A0ABU1KZ26_9BURK</name>
<keyword evidence="3" id="KW-1185">Reference proteome</keyword>
<dbReference type="Proteomes" id="UP001185254">
    <property type="component" value="Unassembled WGS sequence"/>
</dbReference>
<evidence type="ECO:0000313" key="2">
    <source>
        <dbReference type="EMBL" id="MDR6376162.1"/>
    </source>
</evidence>
<organism evidence="2 3">
    <name type="scientific">Paraburkholderia caledonica</name>
    <dbReference type="NCBI Taxonomy" id="134536"/>
    <lineage>
        <taxon>Bacteria</taxon>
        <taxon>Pseudomonadati</taxon>
        <taxon>Pseudomonadota</taxon>
        <taxon>Betaproteobacteria</taxon>
        <taxon>Burkholderiales</taxon>
        <taxon>Burkholderiaceae</taxon>
        <taxon>Paraburkholderia</taxon>
    </lineage>
</organism>
<dbReference type="Pfam" id="PF00724">
    <property type="entry name" value="Oxidored_FMN"/>
    <property type="match status" value="1"/>
</dbReference>
<protein>
    <submittedName>
        <fullName evidence="2">N-ethylmaleimide reductase</fullName>
        <ecNumber evidence="2">1.-.-.-</ecNumber>
    </submittedName>
</protein>
<dbReference type="InterPro" id="IPR045247">
    <property type="entry name" value="Oye-like"/>
</dbReference>
<feature type="domain" description="NADH:flavin oxidoreductase/NADH oxidase N-terminal" evidence="1">
    <location>
        <begin position="3"/>
        <end position="324"/>
    </location>
</feature>
<dbReference type="CDD" id="cd02933">
    <property type="entry name" value="OYE_like_FMN"/>
    <property type="match status" value="1"/>
</dbReference>
<accession>A0ABU1KZ26</accession>
<keyword evidence="2" id="KW-0560">Oxidoreductase</keyword>
<dbReference type="EMBL" id="JAVDQN010000002">
    <property type="protein sequence ID" value="MDR6376162.1"/>
    <property type="molecule type" value="Genomic_DNA"/>
</dbReference>
<dbReference type="InterPro" id="IPR013785">
    <property type="entry name" value="Aldolase_TIM"/>
</dbReference>
<dbReference type="PANTHER" id="PTHR22893">
    <property type="entry name" value="NADH OXIDOREDUCTASE-RELATED"/>
    <property type="match status" value="1"/>
</dbReference>
<gene>
    <name evidence="2" type="ORF">J2776_002862</name>
</gene>
<dbReference type="EC" id="1.-.-.-" evidence="2"/>
<dbReference type="Gene3D" id="3.20.20.70">
    <property type="entry name" value="Aldolase class I"/>
    <property type="match status" value="1"/>
</dbReference>
<comment type="caution">
    <text evidence="2">The sequence shown here is derived from an EMBL/GenBank/DDBJ whole genome shotgun (WGS) entry which is preliminary data.</text>
</comment>